<protein>
    <submittedName>
        <fullName evidence="2">Uncharacterized protein</fullName>
    </submittedName>
</protein>
<gene>
    <name evidence="2" type="ORF">Nepgr_011149</name>
</gene>
<evidence type="ECO:0000256" key="1">
    <source>
        <dbReference type="SAM" id="MobiDB-lite"/>
    </source>
</evidence>
<dbReference type="Proteomes" id="UP001279734">
    <property type="component" value="Unassembled WGS sequence"/>
</dbReference>
<comment type="caution">
    <text evidence="2">The sequence shown here is derived from an EMBL/GenBank/DDBJ whole genome shotgun (WGS) entry which is preliminary data.</text>
</comment>
<sequence>MRDRAVHVGDDHAGEDHVGVDLGAKVLLRIEALESFLVQLSERWSTEMVVRETFEMELQLGIYEREILECFNRRGKISKRKNPGEEKSWSALNGKSRGALEKKSRRALTRRP</sequence>
<dbReference type="EMBL" id="BSYO01000009">
    <property type="protein sequence ID" value="GMH09308.1"/>
    <property type="molecule type" value="Genomic_DNA"/>
</dbReference>
<name>A0AAD3SDR4_NEPGR</name>
<reference evidence="2" key="1">
    <citation type="submission" date="2023-05" db="EMBL/GenBank/DDBJ databases">
        <title>Nepenthes gracilis genome sequencing.</title>
        <authorList>
            <person name="Fukushima K."/>
        </authorList>
    </citation>
    <scope>NUCLEOTIDE SEQUENCE</scope>
    <source>
        <strain evidence="2">SING2019-196</strain>
    </source>
</reference>
<organism evidence="2 3">
    <name type="scientific">Nepenthes gracilis</name>
    <name type="common">Slender pitcher plant</name>
    <dbReference type="NCBI Taxonomy" id="150966"/>
    <lineage>
        <taxon>Eukaryota</taxon>
        <taxon>Viridiplantae</taxon>
        <taxon>Streptophyta</taxon>
        <taxon>Embryophyta</taxon>
        <taxon>Tracheophyta</taxon>
        <taxon>Spermatophyta</taxon>
        <taxon>Magnoliopsida</taxon>
        <taxon>eudicotyledons</taxon>
        <taxon>Gunneridae</taxon>
        <taxon>Pentapetalae</taxon>
        <taxon>Caryophyllales</taxon>
        <taxon>Nepenthaceae</taxon>
        <taxon>Nepenthes</taxon>
    </lineage>
</organism>
<feature type="region of interest" description="Disordered" evidence="1">
    <location>
        <begin position="78"/>
        <end position="112"/>
    </location>
</feature>
<evidence type="ECO:0000313" key="3">
    <source>
        <dbReference type="Proteomes" id="UP001279734"/>
    </source>
</evidence>
<keyword evidence="3" id="KW-1185">Reference proteome</keyword>
<proteinExistence type="predicted"/>
<dbReference type="AlphaFoldDB" id="A0AAD3SDR4"/>
<accession>A0AAD3SDR4</accession>
<evidence type="ECO:0000313" key="2">
    <source>
        <dbReference type="EMBL" id="GMH09308.1"/>
    </source>
</evidence>
<feature type="compositionally biased region" description="Basic residues" evidence="1">
    <location>
        <begin position="103"/>
        <end position="112"/>
    </location>
</feature>